<keyword evidence="3" id="KW-1185">Reference proteome</keyword>
<name>A0AAV7NKX9_PLEWA</name>
<evidence type="ECO:0000313" key="2">
    <source>
        <dbReference type="EMBL" id="KAJ1116186.1"/>
    </source>
</evidence>
<dbReference type="Proteomes" id="UP001066276">
    <property type="component" value="Chromosome 8"/>
</dbReference>
<protein>
    <submittedName>
        <fullName evidence="2">Uncharacterized protein</fullName>
    </submittedName>
</protein>
<accession>A0AAV7NKX9</accession>
<organism evidence="2 3">
    <name type="scientific">Pleurodeles waltl</name>
    <name type="common">Iberian ribbed newt</name>
    <dbReference type="NCBI Taxonomy" id="8319"/>
    <lineage>
        <taxon>Eukaryota</taxon>
        <taxon>Metazoa</taxon>
        <taxon>Chordata</taxon>
        <taxon>Craniata</taxon>
        <taxon>Vertebrata</taxon>
        <taxon>Euteleostomi</taxon>
        <taxon>Amphibia</taxon>
        <taxon>Batrachia</taxon>
        <taxon>Caudata</taxon>
        <taxon>Salamandroidea</taxon>
        <taxon>Salamandridae</taxon>
        <taxon>Pleurodelinae</taxon>
        <taxon>Pleurodeles</taxon>
    </lineage>
</organism>
<sequence length="131" mass="14295">MKRVLREAAGPGPGVLRGHGASSWERRGDRRRPWWRPRFLGVQQARGPGEIGAAPRWPEREPGTAASSTFRSPVLLRAARRARSKAGTPVRLSIDDPPTAILTSFPFCHWCAACGGGPDPRPPVACFLHRA</sequence>
<feature type="region of interest" description="Disordered" evidence="1">
    <location>
        <begin position="45"/>
        <end position="72"/>
    </location>
</feature>
<feature type="region of interest" description="Disordered" evidence="1">
    <location>
        <begin position="1"/>
        <end position="28"/>
    </location>
</feature>
<comment type="caution">
    <text evidence="2">The sequence shown here is derived from an EMBL/GenBank/DDBJ whole genome shotgun (WGS) entry which is preliminary data.</text>
</comment>
<evidence type="ECO:0000256" key="1">
    <source>
        <dbReference type="SAM" id="MobiDB-lite"/>
    </source>
</evidence>
<evidence type="ECO:0000313" key="3">
    <source>
        <dbReference type="Proteomes" id="UP001066276"/>
    </source>
</evidence>
<dbReference type="EMBL" id="JANPWB010000012">
    <property type="protein sequence ID" value="KAJ1116186.1"/>
    <property type="molecule type" value="Genomic_DNA"/>
</dbReference>
<reference evidence="2" key="1">
    <citation type="journal article" date="2022" name="bioRxiv">
        <title>Sequencing and chromosome-scale assembly of the giantPleurodeles waltlgenome.</title>
        <authorList>
            <person name="Brown T."/>
            <person name="Elewa A."/>
            <person name="Iarovenko S."/>
            <person name="Subramanian E."/>
            <person name="Araus A.J."/>
            <person name="Petzold A."/>
            <person name="Susuki M."/>
            <person name="Suzuki K.-i.T."/>
            <person name="Hayashi T."/>
            <person name="Toyoda A."/>
            <person name="Oliveira C."/>
            <person name="Osipova E."/>
            <person name="Leigh N.D."/>
            <person name="Simon A."/>
            <person name="Yun M.H."/>
        </authorList>
    </citation>
    <scope>NUCLEOTIDE SEQUENCE</scope>
    <source>
        <strain evidence="2">20211129_DDA</strain>
        <tissue evidence="2">Liver</tissue>
    </source>
</reference>
<proteinExistence type="predicted"/>
<dbReference type="AlphaFoldDB" id="A0AAV7NKX9"/>
<gene>
    <name evidence="2" type="ORF">NDU88_004404</name>
</gene>